<keyword evidence="2" id="KW-0472">Membrane</keyword>
<dbReference type="InterPro" id="IPR043993">
    <property type="entry name" value="T4SS_pilin"/>
</dbReference>
<protein>
    <submittedName>
        <fullName evidence="3">Uncharacterized protein</fullName>
    </submittedName>
</protein>
<evidence type="ECO:0000256" key="2">
    <source>
        <dbReference type="SAM" id="Phobius"/>
    </source>
</evidence>
<name>A0A0T5ZXE7_UNCKA</name>
<organism evidence="3 4">
    <name type="scientific">candidate division WWE3 bacterium CSP1-7</name>
    <dbReference type="NCBI Taxonomy" id="1576480"/>
    <lineage>
        <taxon>Bacteria</taxon>
        <taxon>Katanobacteria</taxon>
    </lineage>
</organism>
<evidence type="ECO:0000313" key="4">
    <source>
        <dbReference type="Proteomes" id="UP000051297"/>
    </source>
</evidence>
<proteinExistence type="predicted"/>
<keyword evidence="2" id="KW-0812">Transmembrane</keyword>
<accession>A0A0T5ZXE7</accession>
<comment type="caution">
    <text evidence="3">The sequence shown here is derived from an EMBL/GenBank/DDBJ whole genome shotgun (WGS) entry which is preliminary data.</text>
</comment>
<dbReference type="Proteomes" id="UP000051297">
    <property type="component" value="Unassembled WGS sequence"/>
</dbReference>
<feature type="region of interest" description="Disordered" evidence="1">
    <location>
        <begin position="1"/>
        <end position="36"/>
    </location>
</feature>
<feature type="compositionally biased region" description="Gly residues" evidence="1">
    <location>
        <begin position="16"/>
        <end position="27"/>
    </location>
</feature>
<feature type="transmembrane region" description="Helical" evidence="2">
    <location>
        <begin position="100"/>
        <end position="123"/>
    </location>
</feature>
<sequence length="130" mass="13000">MKATDPTGLCKSSDGSGDGGDGGGNAGGEPIDLTVPGSISTPLGDIPLDPALFAQWFLNFGTGLGMLITVLFIIIGGFGVATSGGNPENLEKAKGQITAAITGLLFILLTAIILRTIGGIIGIDIKLFGI</sequence>
<evidence type="ECO:0000256" key="1">
    <source>
        <dbReference type="SAM" id="MobiDB-lite"/>
    </source>
</evidence>
<dbReference type="PATRIC" id="fig|1576480.3.peg.405"/>
<evidence type="ECO:0000313" key="3">
    <source>
        <dbReference type="EMBL" id="KRT67342.1"/>
    </source>
</evidence>
<feature type="transmembrane region" description="Helical" evidence="2">
    <location>
        <begin position="56"/>
        <end position="80"/>
    </location>
</feature>
<dbReference type="AlphaFoldDB" id="A0A0T5ZXE7"/>
<gene>
    <name evidence="3" type="ORF">XU08_C0003G0008</name>
</gene>
<dbReference type="STRING" id="1576480.XU08_C0003G0008"/>
<reference evidence="3 4" key="1">
    <citation type="submission" date="2015-05" db="EMBL/GenBank/DDBJ databases">
        <title>Critical biogeochemical functions in the subsurface are associated with bacteria from new phyla and little studied lineages.</title>
        <authorList>
            <person name="Hug L.A."/>
            <person name="Thomas B.C."/>
            <person name="Sharon I."/>
            <person name="Brown C.T."/>
            <person name="Sharma R."/>
            <person name="Hettich R.L."/>
            <person name="Wilkins M.J."/>
            <person name="Williams K.H."/>
            <person name="Singh A."/>
            <person name="Banfield J.F."/>
        </authorList>
    </citation>
    <scope>NUCLEOTIDE SEQUENCE [LARGE SCALE GENOMIC DNA]</scope>
    <source>
        <strain evidence="3">CSP1-7</strain>
    </source>
</reference>
<dbReference type="Pfam" id="PF18895">
    <property type="entry name" value="T4SS_pilin"/>
    <property type="match status" value="1"/>
</dbReference>
<keyword evidence="2" id="KW-1133">Transmembrane helix</keyword>
<dbReference type="EMBL" id="LDXK01000003">
    <property type="protein sequence ID" value="KRT67342.1"/>
    <property type="molecule type" value="Genomic_DNA"/>
</dbReference>